<accession>A0ABT5JWU2</accession>
<proteinExistence type="predicted"/>
<dbReference type="InterPro" id="IPR025392">
    <property type="entry name" value="DUF4124"/>
</dbReference>
<sequence>MKRPLAILLLAALGAPAGAQTVYKCSADGKVSYGAAPCASGKSVELNVAPAPQPSSADAATLARHKKTADRLEADRLRREAQEDREQARAAQAGAARRKKCAALALQHKWAVEDARAASDRQADKAKVKARRSAEKLALECPA</sequence>
<evidence type="ECO:0000256" key="2">
    <source>
        <dbReference type="SAM" id="SignalP"/>
    </source>
</evidence>
<dbReference type="RefSeq" id="WP_273669263.1">
    <property type="nucleotide sequence ID" value="NZ_JAQQXR010000001.1"/>
</dbReference>
<reference evidence="4 5" key="1">
    <citation type="submission" date="2022-10" db="EMBL/GenBank/DDBJ databases">
        <title>Janthinobacterium sp. hw3 Genome sequencing.</title>
        <authorList>
            <person name="Park S."/>
        </authorList>
    </citation>
    <scope>NUCLEOTIDE SEQUENCE [LARGE SCALE GENOMIC DNA]</scope>
    <source>
        <strain evidence="5">hw3</strain>
    </source>
</reference>
<organism evidence="4 5">
    <name type="scientific">Janthinobacterium fluminis</name>
    <dbReference type="NCBI Taxonomy" id="2987524"/>
    <lineage>
        <taxon>Bacteria</taxon>
        <taxon>Pseudomonadati</taxon>
        <taxon>Pseudomonadota</taxon>
        <taxon>Betaproteobacteria</taxon>
        <taxon>Burkholderiales</taxon>
        <taxon>Oxalobacteraceae</taxon>
        <taxon>Janthinobacterium</taxon>
    </lineage>
</organism>
<feature type="signal peptide" evidence="2">
    <location>
        <begin position="1"/>
        <end position="19"/>
    </location>
</feature>
<evidence type="ECO:0000259" key="3">
    <source>
        <dbReference type="Pfam" id="PF13511"/>
    </source>
</evidence>
<dbReference type="Proteomes" id="UP001221208">
    <property type="component" value="Unassembled WGS sequence"/>
</dbReference>
<gene>
    <name evidence="4" type="ORF">OIK44_03370</name>
</gene>
<keyword evidence="2" id="KW-0732">Signal</keyword>
<evidence type="ECO:0000256" key="1">
    <source>
        <dbReference type="SAM" id="MobiDB-lite"/>
    </source>
</evidence>
<protein>
    <submittedName>
        <fullName evidence="4">DUF4124 domain-containing protein</fullName>
    </submittedName>
</protein>
<dbReference type="EMBL" id="JAQQXR010000001">
    <property type="protein sequence ID" value="MDC8756628.1"/>
    <property type="molecule type" value="Genomic_DNA"/>
</dbReference>
<keyword evidence="5" id="KW-1185">Reference proteome</keyword>
<comment type="caution">
    <text evidence="4">The sequence shown here is derived from an EMBL/GenBank/DDBJ whole genome shotgun (WGS) entry which is preliminary data.</text>
</comment>
<name>A0ABT5JWU2_9BURK</name>
<evidence type="ECO:0000313" key="5">
    <source>
        <dbReference type="Proteomes" id="UP001221208"/>
    </source>
</evidence>
<evidence type="ECO:0000313" key="4">
    <source>
        <dbReference type="EMBL" id="MDC8756628.1"/>
    </source>
</evidence>
<feature type="region of interest" description="Disordered" evidence="1">
    <location>
        <begin position="50"/>
        <end position="71"/>
    </location>
</feature>
<feature type="chain" id="PRO_5046271836" evidence="2">
    <location>
        <begin position="20"/>
        <end position="143"/>
    </location>
</feature>
<dbReference type="Pfam" id="PF13511">
    <property type="entry name" value="DUF4124"/>
    <property type="match status" value="1"/>
</dbReference>
<feature type="domain" description="DUF4124" evidence="3">
    <location>
        <begin position="9"/>
        <end position="60"/>
    </location>
</feature>